<feature type="domain" description="HAMP" evidence="10">
    <location>
        <begin position="344"/>
        <end position="397"/>
    </location>
</feature>
<evidence type="ECO:0000256" key="1">
    <source>
        <dbReference type="ARBA" id="ARBA00004141"/>
    </source>
</evidence>
<evidence type="ECO:0000259" key="9">
    <source>
        <dbReference type="PROSITE" id="PS50111"/>
    </source>
</evidence>
<comment type="similarity">
    <text evidence="6">Belongs to the methyl-accepting chemotaxis (MCP) protein family.</text>
</comment>
<dbReference type="InterPro" id="IPR003660">
    <property type="entry name" value="HAMP_dom"/>
</dbReference>
<accession>A0ABY3MYE7</accession>
<dbReference type="PROSITE" id="PS50111">
    <property type="entry name" value="CHEMOTAXIS_TRANSDUC_2"/>
    <property type="match status" value="1"/>
</dbReference>
<dbReference type="CDD" id="cd06225">
    <property type="entry name" value="HAMP"/>
    <property type="match status" value="1"/>
</dbReference>
<keyword evidence="2 8" id="KW-0812">Transmembrane</keyword>
<comment type="caution">
    <text evidence="11">The sequence shown here is derived from an EMBL/GenBank/DDBJ whole genome shotgun (WGS) entry which is preliminary data.</text>
</comment>
<proteinExistence type="inferred from homology"/>
<dbReference type="SUPFAM" id="SSF58104">
    <property type="entry name" value="Methyl-accepting chemotaxis protein (MCP) signaling domain"/>
    <property type="match status" value="1"/>
</dbReference>
<feature type="transmembrane region" description="Helical" evidence="8">
    <location>
        <begin position="12"/>
        <end position="33"/>
    </location>
</feature>
<evidence type="ECO:0000313" key="12">
    <source>
        <dbReference type="Proteomes" id="UP000815846"/>
    </source>
</evidence>
<dbReference type="EMBL" id="PJAI02000005">
    <property type="protein sequence ID" value="TYK66255.1"/>
    <property type="molecule type" value="Genomic_DNA"/>
</dbReference>
<name>A0ABY3MYE7_9GAMM</name>
<dbReference type="InterPro" id="IPR004089">
    <property type="entry name" value="MCPsignal_dom"/>
</dbReference>
<evidence type="ECO:0000256" key="8">
    <source>
        <dbReference type="SAM" id="Phobius"/>
    </source>
</evidence>
<evidence type="ECO:0000313" key="11">
    <source>
        <dbReference type="EMBL" id="TYK66255.1"/>
    </source>
</evidence>
<sequence length="675" mass="74730">MNILNNIKIRTRILILVLLPTIVVIGFSVSKLIELSAHKDELKKLTVAMNLAKETGELLTSIQTERDYTYGFLRGTPTGSEGKKYQSDLLKQRTIVDNVVNHFIQHINNNKAAIYEINGISDNIDGIINSFSKIEYTRGYVDRYELQDDTKSWVVNNYGGLNRQALSIINSVIRTAASDQELSMLMGSYASLMLLDSIYSFELSTKLRTFSQESIDYTSHGNNKADFRQVQDALSRFQAYASEKLSTKLNSLHLDTEAQQQISQIRKKLLNSGGKKYDLTAEDWFELAKRNMATLRDVILYVENEIEEKNQQAHSNAQTAINNNILLIILLAIIIMTVSFLIIQSINTPLKILVKELTLVAKSKDISRKLEIKGKDELAEVTAAFNTLQNSFNQTLLGVKNEVNSMNVLTSSVTNAMQENQELANSQHESTDSISVAISQMTSTIHEVAKLSQNTADAVSQAHESSVKSANNASTSKEIMEGLVSELVKTQEHVLALNKETEVIGSVLSVIQGIAEQTNLLALNAAIEAARAGEQGRGFAVVADEVRDLASRTQDSTKQIHQQIETLQDGARKTAMGTENLRIQGLKAVDVSIESVDAFNDIKQEFDNILAMSTQIATAAEEQTSVAEGINQRIHLIKEDTTEMTNQTHATVSACDELKSSAGRLDDYVGEFKVQ</sequence>
<reference evidence="11 12" key="1">
    <citation type="submission" date="2019-08" db="EMBL/GenBank/DDBJ databases">
        <title>Microbe sample from Colwellia echini.</title>
        <authorList>
            <person name="Christiansen L."/>
            <person name="Pathiraja D."/>
            <person name="Schultz-Johansen M."/>
            <person name="Choi I.-G."/>
            <person name="Stougaard P."/>
        </authorList>
    </citation>
    <scope>NUCLEOTIDE SEQUENCE [LARGE SCALE GENOMIC DNA]</scope>
    <source>
        <strain evidence="11 12">A3</strain>
    </source>
</reference>
<dbReference type="PANTHER" id="PTHR32089">
    <property type="entry name" value="METHYL-ACCEPTING CHEMOTAXIS PROTEIN MCPB"/>
    <property type="match status" value="1"/>
</dbReference>
<keyword evidence="3 8" id="KW-1133">Transmembrane helix</keyword>
<dbReference type="PANTHER" id="PTHR32089:SF119">
    <property type="entry name" value="METHYL-ACCEPTING CHEMOTAXIS PROTEIN CTPL"/>
    <property type="match status" value="1"/>
</dbReference>
<dbReference type="SMART" id="SM00283">
    <property type="entry name" value="MA"/>
    <property type="match status" value="1"/>
</dbReference>
<dbReference type="Gene3D" id="1.10.287.950">
    <property type="entry name" value="Methyl-accepting chemotaxis protein"/>
    <property type="match status" value="1"/>
</dbReference>
<comment type="subcellular location">
    <subcellularLocation>
        <location evidence="1">Membrane</location>
        <topology evidence="1">Multi-pass membrane protein</topology>
    </subcellularLocation>
</comment>
<feature type="domain" description="Methyl-accepting transducer" evidence="9">
    <location>
        <begin position="402"/>
        <end position="638"/>
    </location>
</feature>
<dbReference type="Pfam" id="PF00015">
    <property type="entry name" value="MCPsignal"/>
    <property type="match status" value="1"/>
</dbReference>
<gene>
    <name evidence="11" type="ORF">CWS31_006570</name>
</gene>
<evidence type="ECO:0000256" key="3">
    <source>
        <dbReference type="ARBA" id="ARBA00022989"/>
    </source>
</evidence>
<dbReference type="Proteomes" id="UP000815846">
    <property type="component" value="Unassembled WGS sequence"/>
</dbReference>
<organism evidence="11 12">
    <name type="scientific">Colwellia echini</name>
    <dbReference type="NCBI Taxonomy" id="1982103"/>
    <lineage>
        <taxon>Bacteria</taxon>
        <taxon>Pseudomonadati</taxon>
        <taxon>Pseudomonadota</taxon>
        <taxon>Gammaproteobacteria</taxon>
        <taxon>Alteromonadales</taxon>
        <taxon>Colwelliaceae</taxon>
        <taxon>Colwellia</taxon>
    </lineage>
</organism>
<protein>
    <submittedName>
        <fullName evidence="11">Methyl-accepting chemotaxis protein</fullName>
    </submittedName>
</protein>
<evidence type="ECO:0000256" key="4">
    <source>
        <dbReference type="ARBA" id="ARBA00023136"/>
    </source>
</evidence>
<evidence type="ECO:0000256" key="2">
    <source>
        <dbReference type="ARBA" id="ARBA00022692"/>
    </source>
</evidence>
<evidence type="ECO:0000259" key="10">
    <source>
        <dbReference type="PROSITE" id="PS50885"/>
    </source>
</evidence>
<dbReference type="PROSITE" id="PS50885">
    <property type="entry name" value="HAMP"/>
    <property type="match status" value="1"/>
</dbReference>
<evidence type="ECO:0000256" key="5">
    <source>
        <dbReference type="ARBA" id="ARBA00023224"/>
    </source>
</evidence>
<dbReference type="RefSeq" id="WP_148747712.1">
    <property type="nucleotide sequence ID" value="NZ_PJAI02000005.1"/>
</dbReference>
<evidence type="ECO:0000256" key="7">
    <source>
        <dbReference type="PROSITE-ProRule" id="PRU00284"/>
    </source>
</evidence>
<keyword evidence="5 7" id="KW-0807">Transducer</keyword>
<evidence type="ECO:0000256" key="6">
    <source>
        <dbReference type="ARBA" id="ARBA00029447"/>
    </source>
</evidence>
<dbReference type="Pfam" id="PF00672">
    <property type="entry name" value="HAMP"/>
    <property type="match status" value="1"/>
</dbReference>
<keyword evidence="12" id="KW-1185">Reference proteome</keyword>
<keyword evidence="4 8" id="KW-0472">Membrane</keyword>
<feature type="transmembrane region" description="Helical" evidence="8">
    <location>
        <begin position="325"/>
        <end position="343"/>
    </location>
</feature>